<accession>A0ABN6GL40</accession>
<protein>
    <submittedName>
        <fullName evidence="1">Uncharacterized protein</fullName>
    </submittedName>
</protein>
<dbReference type="Pfam" id="PF20505">
    <property type="entry name" value="DUF6731"/>
    <property type="match status" value="1"/>
</dbReference>
<reference evidence="1 2" key="1">
    <citation type="submission" date="2021-05" db="EMBL/GenBank/DDBJ databases">
        <title>Complete Genome Sequence of Latilactobacillus sp. Strain WDN19, a High D-Aspartate-producing Lactic Acid Bacterium Isolated from a Japanese Pickle.</title>
        <authorList>
            <person name="Kajitani K."/>
            <person name="Takahashi S."/>
        </authorList>
    </citation>
    <scope>NUCLEOTIDE SEQUENCE [LARGE SCALE GENOMIC DNA]</scope>
    <source>
        <strain evidence="1 2">WDN19</strain>
    </source>
</reference>
<dbReference type="EMBL" id="AP024685">
    <property type="protein sequence ID" value="BCX31481.1"/>
    <property type="molecule type" value="Genomic_DNA"/>
</dbReference>
<name>A0ABN6GL40_LATCU</name>
<dbReference type="RefSeq" id="WP_221276512.1">
    <property type="nucleotide sequence ID" value="NZ_AP024685.1"/>
</dbReference>
<organism evidence="1 2">
    <name type="scientific">Latilactobacillus curvatus</name>
    <name type="common">Lactobacillus curvatus</name>
    <dbReference type="NCBI Taxonomy" id="28038"/>
    <lineage>
        <taxon>Bacteria</taxon>
        <taxon>Bacillati</taxon>
        <taxon>Bacillota</taxon>
        <taxon>Bacilli</taxon>
        <taxon>Lactobacillales</taxon>
        <taxon>Lactobacillaceae</taxon>
        <taxon>Latilactobacillus</taxon>
    </lineage>
</organism>
<dbReference type="InterPro" id="IPR046618">
    <property type="entry name" value="DUF6731"/>
</dbReference>
<evidence type="ECO:0000313" key="2">
    <source>
        <dbReference type="Proteomes" id="UP000825100"/>
    </source>
</evidence>
<proteinExistence type="predicted"/>
<sequence>MVSKTQVVKFEAFAAYTHGDDGEEVKCDVAKLLDGIKRLESQKRVVQYFGMPVRMDKMHDVILDDDTIQRNKDLRLMYFHMTKMRDEGAATAVLETEELTDLELDADEYMAEDISCLYDNKLKVLFIQRNYHSLSISGIAEYLKKVYEIIVKGSSSYDSENDSFDELDIFFKPVPDKEVLKNAQKVTNYRSLTLSFANDFEDSMSDKLKSMLGSLGGIFDSLGGTKVGIVLSAGDSKAKTLDISNTKDMISEVENGNSIFSSALIRGKRGDSPVEKFDLLNGKLQTEHKFSSVKDKDGKARKIHLDPNTVEDIMKLIYVNKDGNSTHSFRDKVIENLK</sequence>
<keyword evidence="2" id="KW-1185">Reference proteome</keyword>
<dbReference type="Proteomes" id="UP000825100">
    <property type="component" value="Chromosome"/>
</dbReference>
<gene>
    <name evidence="1" type="ORF">LTWDN19_20480</name>
</gene>
<evidence type="ECO:0000313" key="1">
    <source>
        <dbReference type="EMBL" id="BCX31481.1"/>
    </source>
</evidence>